<evidence type="ECO:0000256" key="1">
    <source>
        <dbReference type="ARBA" id="ARBA00004123"/>
    </source>
</evidence>
<dbReference type="GO" id="GO:0008270">
    <property type="term" value="F:zinc ion binding"/>
    <property type="evidence" value="ECO:0007669"/>
    <property type="project" value="InterPro"/>
</dbReference>
<proteinExistence type="inferred from homology"/>
<keyword evidence="3" id="KW-0862">Zinc</keyword>
<dbReference type="GO" id="GO:0005665">
    <property type="term" value="C:RNA polymerase II, core complex"/>
    <property type="evidence" value="ECO:0007669"/>
    <property type="project" value="TreeGrafter"/>
</dbReference>
<dbReference type="Pfam" id="PF03604">
    <property type="entry name" value="Zn_ribbon_RPAB4"/>
    <property type="match status" value="1"/>
</dbReference>
<dbReference type="PANTHER" id="PTHR12056">
    <property type="entry name" value="DNA-DIRECTED RNA POLYMERASES I, II, AND III"/>
    <property type="match status" value="1"/>
</dbReference>
<keyword evidence="4" id="KW-0539">Nucleus</keyword>
<evidence type="ECO:0000256" key="2">
    <source>
        <dbReference type="ARBA" id="ARBA00022723"/>
    </source>
</evidence>
<evidence type="ECO:0000313" key="7">
    <source>
        <dbReference type="Proteomes" id="UP000193411"/>
    </source>
</evidence>
<comment type="caution">
    <text evidence="6">The sequence shown here is derived from an EMBL/GenBank/DDBJ whole genome shotgun (WGS) entry which is preliminary data.</text>
</comment>
<dbReference type="GO" id="GO:0005666">
    <property type="term" value="C:RNA polymerase III complex"/>
    <property type="evidence" value="ECO:0007669"/>
    <property type="project" value="TreeGrafter"/>
</dbReference>
<evidence type="ECO:0000256" key="3">
    <source>
        <dbReference type="ARBA" id="ARBA00022833"/>
    </source>
</evidence>
<dbReference type="GO" id="GO:0003899">
    <property type="term" value="F:DNA-directed RNA polymerase activity"/>
    <property type="evidence" value="ECO:0007669"/>
    <property type="project" value="InterPro"/>
</dbReference>
<keyword evidence="2" id="KW-0479">Metal-binding</keyword>
<comment type="subcellular location">
    <subcellularLocation>
        <location evidence="1">Nucleus</location>
    </subcellularLocation>
</comment>
<dbReference type="Gene3D" id="2.20.28.30">
    <property type="entry name" value="RNA polymerase ii, chain L"/>
    <property type="match status" value="1"/>
</dbReference>
<evidence type="ECO:0000256" key="5">
    <source>
        <dbReference type="ARBA" id="ARBA00025770"/>
    </source>
</evidence>
<dbReference type="EMBL" id="MCFL01000067">
    <property type="protein sequence ID" value="ORZ31102.1"/>
    <property type="molecule type" value="Genomic_DNA"/>
</dbReference>
<gene>
    <name evidence="6" type="ORF">BCR44DRAFT_45303</name>
</gene>
<organism evidence="6 7">
    <name type="scientific">Catenaria anguillulae PL171</name>
    <dbReference type="NCBI Taxonomy" id="765915"/>
    <lineage>
        <taxon>Eukaryota</taxon>
        <taxon>Fungi</taxon>
        <taxon>Fungi incertae sedis</taxon>
        <taxon>Blastocladiomycota</taxon>
        <taxon>Blastocladiomycetes</taxon>
        <taxon>Blastocladiales</taxon>
        <taxon>Catenariaceae</taxon>
        <taxon>Catenaria</taxon>
    </lineage>
</organism>
<dbReference type="SMART" id="SM00659">
    <property type="entry name" value="RPOLCX"/>
    <property type="match status" value="1"/>
</dbReference>
<dbReference type="SUPFAM" id="SSF63393">
    <property type="entry name" value="RNA polymerase subunits"/>
    <property type="match status" value="1"/>
</dbReference>
<dbReference type="STRING" id="765915.A0A1Y2HDG4"/>
<reference evidence="6 7" key="1">
    <citation type="submission" date="2016-07" db="EMBL/GenBank/DDBJ databases">
        <title>Pervasive Adenine N6-methylation of Active Genes in Fungi.</title>
        <authorList>
            <consortium name="DOE Joint Genome Institute"/>
            <person name="Mondo S.J."/>
            <person name="Dannebaum R.O."/>
            <person name="Kuo R.C."/>
            <person name="Labutti K."/>
            <person name="Haridas S."/>
            <person name="Kuo A."/>
            <person name="Salamov A."/>
            <person name="Ahrendt S.R."/>
            <person name="Lipzen A."/>
            <person name="Sullivan W."/>
            <person name="Andreopoulos W.B."/>
            <person name="Clum A."/>
            <person name="Lindquist E."/>
            <person name="Daum C."/>
            <person name="Ramamoorthy G.K."/>
            <person name="Gryganskyi A."/>
            <person name="Culley D."/>
            <person name="Magnuson J.K."/>
            <person name="James T.Y."/>
            <person name="O'Malley M.A."/>
            <person name="Stajich J.E."/>
            <person name="Spatafora J.W."/>
            <person name="Visel A."/>
            <person name="Grigoriev I.V."/>
        </authorList>
    </citation>
    <scope>NUCLEOTIDE SEQUENCE [LARGE SCALE GENOMIC DNA]</scope>
    <source>
        <strain evidence="6 7">PL171</strain>
    </source>
</reference>
<evidence type="ECO:0000256" key="4">
    <source>
        <dbReference type="ARBA" id="ARBA00023242"/>
    </source>
</evidence>
<dbReference type="InterPro" id="IPR039747">
    <property type="entry name" value="RPABC4"/>
</dbReference>
<evidence type="ECO:0000313" key="6">
    <source>
        <dbReference type="EMBL" id="ORZ31102.1"/>
    </source>
</evidence>
<dbReference type="InterPro" id="IPR029040">
    <property type="entry name" value="RPABC4/Spt4"/>
</dbReference>
<dbReference type="Proteomes" id="UP000193411">
    <property type="component" value="Unassembled WGS sequence"/>
</dbReference>
<dbReference type="AlphaFoldDB" id="A0A1Y2HDG4"/>
<dbReference type="GO" id="GO:0006351">
    <property type="term" value="P:DNA-templated transcription"/>
    <property type="evidence" value="ECO:0007669"/>
    <property type="project" value="InterPro"/>
</dbReference>
<dbReference type="FunFam" id="2.20.28.30:FF:000002">
    <property type="entry name" value="DNA-directed RNA polymerases II, IV and V subunit 12"/>
    <property type="match status" value="1"/>
</dbReference>
<comment type="similarity">
    <text evidence="5">Belongs to the archaeal Rpo12/eukaryotic RPC10 RNA polymerase subunit family.</text>
</comment>
<dbReference type="GO" id="GO:0003677">
    <property type="term" value="F:DNA binding"/>
    <property type="evidence" value="ECO:0007669"/>
    <property type="project" value="InterPro"/>
</dbReference>
<dbReference type="GO" id="GO:0005736">
    <property type="term" value="C:RNA polymerase I complex"/>
    <property type="evidence" value="ECO:0007669"/>
    <property type="project" value="TreeGrafter"/>
</dbReference>
<dbReference type="PANTHER" id="PTHR12056:SF2">
    <property type="entry name" value="GEO11084P1"/>
    <property type="match status" value="1"/>
</dbReference>
<accession>A0A1Y2HDG4</accession>
<protein>
    <recommendedName>
        <fullName evidence="8">DNA directed RNA polymerase</fullName>
    </recommendedName>
</protein>
<name>A0A1Y2HDG4_9FUNG</name>
<keyword evidence="7" id="KW-1185">Reference proteome</keyword>
<dbReference type="OrthoDB" id="5585087at2759"/>
<sequence>MMQSNVINTHIQVQKPCTYICSECHFENELTPRQPIRCAQCGYRVLYKKRTNAVVQFDAR</sequence>
<evidence type="ECO:0008006" key="8">
    <source>
        <dbReference type="Google" id="ProtNLM"/>
    </source>
</evidence>
<dbReference type="InterPro" id="IPR006591">
    <property type="entry name" value="RNAP_P/RPABC4"/>
</dbReference>